<evidence type="ECO:0000256" key="1">
    <source>
        <dbReference type="ARBA" id="ARBA00006303"/>
    </source>
</evidence>
<dbReference type="Pfam" id="PF00152">
    <property type="entry name" value="tRNA-synt_2"/>
    <property type="match status" value="1"/>
</dbReference>
<evidence type="ECO:0000313" key="9">
    <source>
        <dbReference type="Proteomes" id="UP000076738"/>
    </source>
</evidence>
<dbReference type="PANTHER" id="PTHR22594:SF5">
    <property type="entry name" value="ASPARTATE--TRNA LIGASE, MITOCHONDRIAL"/>
    <property type="match status" value="1"/>
</dbReference>
<evidence type="ECO:0000256" key="5">
    <source>
        <dbReference type="ARBA" id="ARBA00022917"/>
    </source>
</evidence>
<evidence type="ECO:0000256" key="6">
    <source>
        <dbReference type="ARBA" id="ARBA00023146"/>
    </source>
</evidence>
<dbReference type="PANTHER" id="PTHR22594">
    <property type="entry name" value="ASPARTYL/LYSYL-TRNA SYNTHETASE"/>
    <property type="match status" value="1"/>
</dbReference>
<dbReference type="HAMAP" id="MF_00044">
    <property type="entry name" value="Asp_tRNA_synth_type1"/>
    <property type="match status" value="1"/>
</dbReference>
<dbReference type="GO" id="GO:0006422">
    <property type="term" value="P:aspartyl-tRNA aminoacylation"/>
    <property type="evidence" value="ECO:0007669"/>
    <property type="project" value="TreeGrafter"/>
</dbReference>
<dbReference type="GO" id="GO:0003676">
    <property type="term" value="F:nucleic acid binding"/>
    <property type="evidence" value="ECO:0007669"/>
    <property type="project" value="InterPro"/>
</dbReference>
<protein>
    <recommendedName>
        <fullName evidence="7">Aminoacyl-transfer RNA synthetases class-II family profile domain-containing protein</fullName>
    </recommendedName>
</protein>
<sequence length="653" mass="74139">QAGFSARTKYCAEISESDDGAHVVLAGWLQNIRYLSYDVNFLILRDTTGTVQLLYRDVDLQGPHQFDLISCPLESVVLVEGTVKARPPKEKRPGSGGQVEVIVHKYTLLNPADRELPFYPAQVVNLPSSEFRNTFRYLELRRQEVGDNIRKRSKVTRVIRDVLDNQGFLDVETPILLNSTAEGAREFLVPTRLHRLGEAGTPVVHMQGEPPRIPTFYALAQSPQQPKQLLICSGAVEKYYQFARCFRDEDGRKDRQPEFTQLDLEMAFVSWAAEEREFERNWRIGGVEVKEVIESIVRRIWKDVEDVDLPEAFRVITYQEAMTKYGSDKPDTRIPLEIVDITALLPLEYQEELLRAPAFQGRAIDCLHIPLGSQFQVQGMDRLLEQIDPQGKRIVGPVVFTEDNFLQWFPRHPRVKFHDESLIRELNLKLDLRFGDTLFFSWRDELHSGGATPLGALRLALAERARTLGTYIPPKEPHFLWVTEFPLFGKYEEKDSLVGGEWSSTHHPFTAPMAEDMELLEMGLSPMLGKVRGQHYDLVLNGVEIGGGSVRIHDAKLQEWIMREILKLSEDEVGRFSHLLQALRSGAPPHGGIALGFDRLMSILCDTPSIREVIAFPKTADGRDPVFGSPSTLLQGVLRPYGLAYALKSKFRP</sequence>
<dbReference type="SUPFAM" id="SSF55261">
    <property type="entry name" value="GAD domain-like"/>
    <property type="match status" value="1"/>
</dbReference>
<dbReference type="EMBL" id="KV417303">
    <property type="protein sequence ID" value="KZO93289.1"/>
    <property type="molecule type" value="Genomic_DNA"/>
</dbReference>
<name>A0A167J6G1_CALVF</name>
<evidence type="ECO:0000313" key="8">
    <source>
        <dbReference type="EMBL" id="KZO93289.1"/>
    </source>
</evidence>
<dbReference type="GO" id="GO:0005524">
    <property type="term" value="F:ATP binding"/>
    <property type="evidence" value="ECO:0007669"/>
    <property type="project" value="UniProtKB-KW"/>
</dbReference>
<dbReference type="AlphaFoldDB" id="A0A167J6G1"/>
<dbReference type="InterPro" id="IPR004365">
    <property type="entry name" value="NA-bd_OB_tRNA"/>
</dbReference>
<organism evidence="8 9">
    <name type="scientific">Calocera viscosa (strain TUFC12733)</name>
    <dbReference type="NCBI Taxonomy" id="1330018"/>
    <lineage>
        <taxon>Eukaryota</taxon>
        <taxon>Fungi</taxon>
        <taxon>Dikarya</taxon>
        <taxon>Basidiomycota</taxon>
        <taxon>Agaricomycotina</taxon>
        <taxon>Dacrymycetes</taxon>
        <taxon>Dacrymycetales</taxon>
        <taxon>Dacrymycetaceae</taxon>
        <taxon>Calocera</taxon>
    </lineage>
</organism>
<feature type="non-terminal residue" evidence="8">
    <location>
        <position position="1"/>
    </location>
</feature>
<keyword evidence="3" id="KW-0547">Nucleotide-binding</keyword>
<gene>
    <name evidence="8" type="ORF">CALVIDRAFT_486155</name>
</gene>
<dbReference type="InterPro" id="IPR006195">
    <property type="entry name" value="aa-tRNA-synth_II"/>
</dbReference>
<dbReference type="PRINTS" id="PR01042">
    <property type="entry name" value="TRNASYNTHASP"/>
</dbReference>
<evidence type="ECO:0000259" key="7">
    <source>
        <dbReference type="PROSITE" id="PS50862"/>
    </source>
</evidence>
<evidence type="ECO:0000256" key="3">
    <source>
        <dbReference type="ARBA" id="ARBA00022741"/>
    </source>
</evidence>
<keyword evidence="5" id="KW-0648">Protein biosynthesis</keyword>
<dbReference type="InterPro" id="IPR002312">
    <property type="entry name" value="Asp/Asn-tRNA-synth_IIb"/>
</dbReference>
<dbReference type="InterPro" id="IPR012340">
    <property type="entry name" value="NA-bd_OB-fold"/>
</dbReference>
<dbReference type="InterPro" id="IPR004364">
    <property type="entry name" value="Aa-tRNA-synt_II"/>
</dbReference>
<dbReference type="InterPro" id="IPR004524">
    <property type="entry name" value="Asp-tRNA-ligase_1"/>
</dbReference>
<feature type="domain" description="Aminoacyl-transfer RNA synthetases class-II family profile" evidence="7">
    <location>
        <begin position="152"/>
        <end position="640"/>
    </location>
</feature>
<accession>A0A167J6G1</accession>
<evidence type="ECO:0000256" key="4">
    <source>
        <dbReference type="ARBA" id="ARBA00022840"/>
    </source>
</evidence>
<dbReference type="PROSITE" id="PS50862">
    <property type="entry name" value="AA_TRNA_LIGASE_II"/>
    <property type="match status" value="1"/>
</dbReference>
<dbReference type="Gene3D" id="3.30.930.10">
    <property type="entry name" value="Bira Bifunctional Protein, Domain 2"/>
    <property type="match status" value="1"/>
</dbReference>
<reference evidence="8 9" key="1">
    <citation type="journal article" date="2016" name="Mol. Biol. Evol.">
        <title>Comparative Genomics of Early-Diverging Mushroom-Forming Fungi Provides Insights into the Origins of Lignocellulose Decay Capabilities.</title>
        <authorList>
            <person name="Nagy L.G."/>
            <person name="Riley R."/>
            <person name="Tritt A."/>
            <person name="Adam C."/>
            <person name="Daum C."/>
            <person name="Floudas D."/>
            <person name="Sun H."/>
            <person name="Yadav J.S."/>
            <person name="Pangilinan J."/>
            <person name="Larsson K.H."/>
            <person name="Matsuura K."/>
            <person name="Barry K."/>
            <person name="Labutti K."/>
            <person name="Kuo R."/>
            <person name="Ohm R.A."/>
            <person name="Bhattacharya S.S."/>
            <person name="Shirouzu T."/>
            <person name="Yoshinaga Y."/>
            <person name="Martin F.M."/>
            <person name="Grigoriev I.V."/>
            <person name="Hibbett D.S."/>
        </authorList>
    </citation>
    <scope>NUCLEOTIDE SEQUENCE [LARGE SCALE GENOMIC DNA]</scope>
    <source>
        <strain evidence="8 9">TUFC12733</strain>
    </source>
</reference>
<dbReference type="InterPro" id="IPR045864">
    <property type="entry name" value="aa-tRNA-synth_II/BPL/LPL"/>
</dbReference>
<dbReference type="Pfam" id="PF01336">
    <property type="entry name" value="tRNA_anti-codon"/>
    <property type="match status" value="1"/>
</dbReference>
<dbReference type="Gene3D" id="3.30.1360.30">
    <property type="entry name" value="GAD-like domain"/>
    <property type="match status" value="1"/>
</dbReference>
<dbReference type="STRING" id="1330018.A0A167J6G1"/>
<dbReference type="NCBIfam" id="TIGR00459">
    <property type="entry name" value="aspS_bact"/>
    <property type="match status" value="1"/>
</dbReference>
<dbReference type="NCBIfam" id="NF001750">
    <property type="entry name" value="PRK00476.1"/>
    <property type="match status" value="1"/>
</dbReference>
<dbReference type="Proteomes" id="UP000076738">
    <property type="component" value="Unassembled WGS sequence"/>
</dbReference>
<dbReference type="Gene3D" id="2.40.50.140">
    <property type="entry name" value="Nucleic acid-binding proteins"/>
    <property type="match status" value="1"/>
</dbReference>
<proteinExistence type="inferred from homology"/>
<evidence type="ECO:0000256" key="2">
    <source>
        <dbReference type="ARBA" id="ARBA00022598"/>
    </source>
</evidence>
<comment type="similarity">
    <text evidence="1">Belongs to the class-II aminoacyl-tRNA synthetase family. Type 1 subfamily.</text>
</comment>
<keyword evidence="9" id="KW-1185">Reference proteome</keyword>
<keyword evidence="4" id="KW-0067">ATP-binding</keyword>
<dbReference type="InterPro" id="IPR004115">
    <property type="entry name" value="GAD-like_sf"/>
</dbReference>
<dbReference type="SUPFAM" id="SSF55681">
    <property type="entry name" value="Class II aaRS and biotin synthetases"/>
    <property type="match status" value="1"/>
</dbReference>
<dbReference type="GO" id="GO:0004815">
    <property type="term" value="F:aspartate-tRNA ligase activity"/>
    <property type="evidence" value="ECO:0007669"/>
    <property type="project" value="TreeGrafter"/>
</dbReference>
<keyword evidence="6" id="KW-0030">Aminoacyl-tRNA synthetase</keyword>
<keyword evidence="2" id="KW-0436">Ligase</keyword>
<dbReference type="SUPFAM" id="SSF50249">
    <property type="entry name" value="Nucleic acid-binding proteins"/>
    <property type="match status" value="1"/>
</dbReference>
<dbReference type="GO" id="GO:0005739">
    <property type="term" value="C:mitochondrion"/>
    <property type="evidence" value="ECO:0007669"/>
    <property type="project" value="TreeGrafter"/>
</dbReference>
<dbReference type="OrthoDB" id="439710at2759"/>